<evidence type="ECO:0000313" key="1">
    <source>
        <dbReference type="EMBL" id="CBI03467.1"/>
    </source>
</evidence>
<accession>E6Q8E1</accession>
<organism evidence="1">
    <name type="scientific">mine drainage metagenome</name>
    <dbReference type="NCBI Taxonomy" id="410659"/>
    <lineage>
        <taxon>unclassified sequences</taxon>
        <taxon>metagenomes</taxon>
        <taxon>ecological metagenomes</taxon>
    </lineage>
</organism>
<reference evidence="1" key="1">
    <citation type="submission" date="2009-10" db="EMBL/GenBank/DDBJ databases">
        <title>Diversity of trophic interactions inside an arsenic-rich microbial ecosystem.</title>
        <authorList>
            <person name="Bertin P.N."/>
            <person name="Heinrich-Salmeron A."/>
            <person name="Pelletier E."/>
            <person name="Goulhen-Chollet F."/>
            <person name="Arsene-Ploetze F."/>
            <person name="Gallien S."/>
            <person name="Calteau A."/>
            <person name="Vallenet D."/>
            <person name="Casiot C."/>
            <person name="Chane-Woon-Ming B."/>
            <person name="Giloteaux L."/>
            <person name="Barakat M."/>
            <person name="Bonnefoy V."/>
            <person name="Bruneel O."/>
            <person name="Chandler M."/>
            <person name="Cleiss J."/>
            <person name="Duran R."/>
            <person name="Elbaz-Poulichet F."/>
            <person name="Fonknechten N."/>
            <person name="Lauga B."/>
            <person name="Mornico D."/>
            <person name="Ortet P."/>
            <person name="Schaeffer C."/>
            <person name="Siguier P."/>
            <person name="Alexander Thil Smith A."/>
            <person name="Van Dorsselaer A."/>
            <person name="Weissenbach J."/>
            <person name="Medigue C."/>
            <person name="Le Paslier D."/>
        </authorList>
    </citation>
    <scope>NUCLEOTIDE SEQUENCE</scope>
</reference>
<dbReference type="EMBL" id="CABP01000001">
    <property type="protein sequence ID" value="CBI03467.1"/>
    <property type="molecule type" value="Genomic_DNA"/>
</dbReference>
<protein>
    <submittedName>
        <fullName evidence="1">Uncharacterized protein</fullName>
    </submittedName>
</protein>
<proteinExistence type="predicted"/>
<sequence>MDALPASAYGCRSQEWERREGREGRGFHTAKVQRRLMRPLKGGWPDDSLINITFYKRTINYAFSIAKVFHAHSCIADGRHHVCFVGMRQERLSRQRSTKNHLRH</sequence>
<comment type="caution">
    <text evidence="1">The sequence shown here is derived from an EMBL/GenBank/DDBJ whole genome shotgun (WGS) entry which is preliminary data.</text>
</comment>
<gene>
    <name evidence="1" type="ORF">CARN5_3150</name>
</gene>
<name>E6Q8E1_9ZZZZ</name>
<dbReference type="AlphaFoldDB" id="E6Q8E1"/>